<dbReference type="PANTHER" id="PTHR32243:SF52">
    <property type="entry name" value="ABC TRANSPORTER PERMEASE PROTEIN"/>
    <property type="match status" value="1"/>
</dbReference>
<feature type="transmembrane region" description="Helical" evidence="8">
    <location>
        <begin position="186"/>
        <end position="207"/>
    </location>
</feature>
<evidence type="ECO:0000313" key="10">
    <source>
        <dbReference type="EMBL" id="ATX75803.1"/>
    </source>
</evidence>
<keyword evidence="3 8" id="KW-0813">Transport</keyword>
<dbReference type="AlphaFoldDB" id="A0A2K8KLN9"/>
<dbReference type="InterPro" id="IPR050901">
    <property type="entry name" value="BP-dep_ABC_trans_perm"/>
</dbReference>
<evidence type="ECO:0000256" key="6">
    <source>
        <dbReference type="ARBA" id="ARBA00022989"/>
    </source>
</evidence>
<evidence type="ECO:0000313" key="11">
    <source>
        <dbReference type="Proteomes" id="UP000229757"/>
    </source>
</evidence>
<proteinExistence type="inferred from homology"/>
<organism evidence="10 11">
    <name type="scientific">Reinekea forsetii</name>
    <dbReference type="NCBI Taxonomy" id="1336806"/>
    <lineage>
        <taxon>Bacteria</taxon>
        <taxon>Pseudomonadati</taxon>
        <taxon>Pseudomonadota</taxon>
        <taxon>Gammaproteobacteria</taxon>
        <taxon>Oceanospirillales</taxon>
        <taxon>Saccharospirillaceae</taxon>
        <taxon>Reinekea</taxon>
    </lineage>
</organism>
<evidence type="ECO:0000256" key="3">
    <source>
        <dbReference type="ARBA" id="ARBA00022448"/>
    </source>
</evidence>
<dbReference type="InterPro" id="IPR000515">
    <property type="entry name" value="MetI-like"/>
</dbReference>
<name>A0A2K8KLN9_9GAMM</name>
<dbReference type="Gene3D" id="1.10.3720.10">
    <property type="entry name" value="MetI-like"/>
    <property type="match status" value="1"/>
</dbReference>
<dbReference type="GO" id="GO:0055085">
    <property type="term" value="P:transmembrane transport"/>
    <property type="evidence" value="ECO:0007669"/>
    <property type="project" value="InterPro"/>
</dbReference>
<keyword evidence="5 8" id="KW-0812">Transmembrane</keyword>
<gene>
    <name evidence="10" type="ORF">REIFOR_00635</name>
</gene>
<feature type="transmembrane region" description="Helical" evidence="8">
    <location>
        <begin position="237"/>
        <end position="258"/>
    </location>
</feature>
<feature type="transmembrane region" description="Helical" evidence="8">
    <location>
        <begin position="137"/>
        <end position="156"/>
    </location>
</feature>
<reference evidence="10 11" key="1">
    <citation type="journal article" date="2017" name="Environ. Microbiol.">
        <title>Genomic and physiological analyses of 'Reinekea forsetii' reveal a versatile opportunistic lifestyle during spring algae blooms.</title>
        <authorList>
            <person name="Avci B."/>
            <person name="Hahnke R.L."/>
            <person name="Chafee M."/>
            <person name="Fischer T."/>
            <person name="Gruber-Vodicka H."/>
            <person name="Tegetmeyer H.E."/>
            <person name="Harder J."/>
            <person name="Fuchs B.M."/>
            <person name="Amann R.I."/>
            <person name="Teeling H."/>
        </authorList>
    </citation>
    <scope>NUCLEOTIDE SEQUENCE [LARGE SCALE GENOMIC DNA]</scope>
    <source>
        <strain evidence="10 11">Hel1_31_D35</strain>
    </source>
</reference>
<evidence type="ECO:0000256" key="1">
    <source>
        <dbReference type="ARBA" id="ARBA00004651"/>
    </source>
</evidence>
<dbReference type="InterPro" id="IPR035906">
    <property type="entry name" value="MetI-like_sf"/>
</dbReference>
<dbReference type="CDD" id="cd06261">
    <property type="entry name" value="TM_PBP2"/>
    <property type="match status" value="1"/>
</dbReference>
<dbReference type="PANTHER" id="PTHR32243">
    <property type="entry name" value="MALTOSE TRANSPORT SYSTEM PERMEASE-RELATED"/>
    <property type="match status" value="1"/>
</dbReference>
<feature type="domain" description="ABC transmembrane type-1" evidence="9">
    <location>
        <begin position="69"/>
        <end position="258"/>
    </location>
</feature>
<keyword evidence="11" id="KW-1185">Reference proteome</keyword>
<evidence type="ECO:0000256" key="5">
    <source>
        <dbReference type="ARBA" id="ARBA00022692"/>
    </source>
</evidence>
<dbReference type="PROSITE" id="PS50928">
    <property type="entry name" value="ABC_TM1"/>
    <property type="match status" value="1"/>
</dbReference>
<evidence type="ECO:0000256" key="7">
    <source>
        <dbReference type="ARBA" id="ARBA00023136"/>
    </source>
</evidence>
<dbReference type="OrthoDB" id="9815445at2"/>
<dbReference type="Pfam" id="PF00528">
    <property type="entry name" value="BPD_transp_1"/>
    <property type="match status" value="1"/>
</dbReference>
<dbReference type="KEGG" id="rfo:REIFOR_00635"/>
<keyword evidence="7 8" id="KW-0472">Membrane</keyword>
<accession>A0A2K8KLN9</accession>
<keyword evidence="6 8" id="KW-1133">Transmembrane helix</keyword>
<comment type="subcellular location">
    <subcellularLocation>
        <location evidence="1 8">Cell membrane</location>
        <topology evidence="1 8">Multi-pass membrane protein</topology>
    </subcellularLocation>
</comment>
<evidence type="ECO:0000256" key="2">
    <source>
        <dbReference type="ARBA" id="ARBA00009047"/>
    </source>
</evidence>
<evidence type="ECO:0000256" key="8">
    <source>
        <dbReference type="RuleBase" id="RU363032"/>
    </source>
</evidence>
<feature type="transmembrane region" description="Helical" evidence="8">
    <location>
        <begin position="65"/>
        <end position="93"/>
    </location>
</feature>
<dbReference type="GO" id="GO:0005886">
    <property type="term" value="C:plasma membrane"/>
    <property type="evidence" value="ECO:0007669"/>
    <property type="project" value="UniProtKB-SubCell"/>
</dbReference>
<evidence type="ECO:0000256" key="4">
    <source>
        <dbReference type="ARBA" id="ARBA00022475"/>
    </source>
</evidence>
<dbReference type="SUPFAM" id="SSF161098">
    <property type="entry name" value="MetI-like"/>
    <property type="match status" value="1"/>
</dbReference>
<dbReference type="Proteomes" id="UP000229757">
    <property type="component" value="Chromosome"/>
</dbReference>
<comment type="similarity">
    <text evidence="2">Belongs to the binding-protein-dependent transport system permease family. MalFG subfamily.</text>
</comment>
<feature type="transmembrane region" description="Helical" evidence="8">
    <location>
        <begin position="20"/>
        <end position="37"/>
    </location>
</feature>
<sequence length="272" mass="30191">MIAPLGRHNPIHFRWLAPSLYIAFMLLPLLPVIYISFHSTLRGSDLPVGTFTLSNYLHIAQNEDLVAAIFSSVSYVLFNILITIPVALPAAYAFSRYSFVGDKHLFLGFLALRMTPPVVMIFPVFQVFSAVGLINTPLAIALAHCLFNIPIAIWVLEGFISSIPREIDETAFIDGYSFPRFFMRKLIPLMAPGIAVAAFFCFLFSWVEVVFARILTVTSGKPISMAISALFSFKTDVGLVMAMTVFSIVPGALLIYFVRNHIAKGFMIAQVK</sequence>
<dbReference type="EMBL" id="CP011797">
    <property type="protein sequence ID" value="ATX75803.1"/>
    <property type="molecule type" value="Genomic_DNA"/>
</dbReference>
<feature type="transmembrane region" description="Helical" evidence="8">
    <location>
        <begin position="105"/>
        <end position="125"/>
    </location>
</feature>
<protein>
    <submittedName>
        <fullName evidence="10">Glycerol-3-phosphate ABC transport system, permease component</fullName>
    </submittedName>
</protein>
<keyword evidence="4" id="KW-1003">Cell membrane</keyword>
<evidence type="ECO:0000259" key="9">
    <source>
        <dbReference type="PROSITE" id="PS50928"/>
    </source>
</evidence>